<reference evidence="3" key="1">
    <citation type="journal article" date="2018" name="Nat. Microbiol.">
        <title>Leveraging single-cell genomics to expand the fungal tree of life.</title>
        <authorList>
            <person name="Ahrendt S.R."/>
            <person name="Quandt C.A."/>
            <person name="Ciobanu D."/>
            <person name="Clum A."/>
            <person name="Salamov A."/>
            <person name="Andreopoulos B."/>
            <person name="Cheng J.F."/>
            <person name="Woyke T."/>
            <person name="Pelin A."/>
            <person name="Henrissat B."/>
            <person name="Reynolds N.K."/>
            <person name="Benny G.L."/>
            <person name="Smith M.E."/>
            <person name="James T.Y."/>
            <person name="Grigoriev I.V."/>
        </authorList>
    </citation>
    <scope>NUCLEOTIDE SEQUENCE [LARGE SCALE GENOMIC DNA]</scope>
</reference>
<evidence type="ECO:0000256" key="1">
    <source>
        <dbReference type="ARBA" id="ARBA00010815"/>
    </source>
</evidence>
<evidence type="ECO:0000313" key="2">
    <source>
        <dbReference type="EMBL" id="RKO93677.1"/>
    </source>
</evidence>
<proteinExistence type="inferred from homology"/>
<dbReference type="AlphaFoldDB" id="A0A4V1ISI5"/>
<evidence type="ECO:0000313" key="3">
    <source>
        <dbReference type="Proteomes" id="UP000269721"/>
    </source>
</evidence>
<dbReference type="Gene3D" id="3.40.50.150">
    <property type="entry name" value="Vaccinia Virus protein VP39"/>
    <property type="match status" value="1"/>
</dbReference>
<protein>
    <submittedName>
        <fullName evidence="2">S-adenosyl-L-methionine-dependent methyltransferase</fullName>
    </submittedName>
</protein>
<dbReference type="PANTHER" id="PTHR43832">
    <property type="match status" value="1"/>
</dbReference>
<accession>A0A4V1ISI5</accession>
<organism evidence="2 3">
    <name type="scientific">Blyttiomyces helicus</name>
    <dbReference type="NCBI Taxonomy" id="388810"/>
    <lineage>
        <taxon>Eukaryota</taxon>
        <taxon>Fungi</taxon>
        <taxon>Fungi incertae sedis</taxon>
        <taxon>Chytridiomycota</taxon>
        <taxon>Chytridiomycota incertae sedis</taxon>
        <taxon>Chytridiomycetes</taxon>
        <taxon>Chytridiomycetes incertae sedis</taxon>
        <taxon>Blyttiomyces</taxon>
    </lineage>
</organism>
<dbReference type="SUPFAM" id="SSF53335">
    <property type="entry name" value="S-adenosyl-L-methionine-dependent methyltransferases"/>
    <property type="match status" value="1"/>
</dbReference>
<dbReference type="Pfam" id="PF02353">
    <property type="entry name" value="CMAS"/>
    <property type="match status" value="1"/>
</dbReference>
<sequence>MSVVRRINLASIYEPALESGLLPDAVLRTGIRYLLSRRVAQCQAAGGGAYVSNYVKTLRHRETIAECTKEANEQHYEVPTEFFQLCLGKRMKYSSCLYENGAKTLEEAEDAMLDLYVQRAEIEDGMSILDLGCGWGSLSLYLAERFPNSKITGLSNSHGQREHILRTAKERGFSNVEVLTGDINEFKMERTFDRIISIEMLEHMKNYASLLSKVSKWLVPSTGRLFVHVFAHKNVPYDFKTEDDNSWMAKYFFTGGTMPSEELLLWFQDDLVVKDRWTVNGKNYGQTSEEWLKRMDANKAQIMPIFTKAYGGAREANIWFQRWRVFYLSVAELFNYNDGQEWVVSHMLFSRR</sequence>
<name>A0A4V1ISI5_9FUNG</name>
<dbReference type="InterPro" id="IPR029063">
    <property type="entry name" value="SAM-dependent_MTases_sf"/>
</dbReference>
<dbReference type="PANTHER" id="PTHR43832:SF1">
    <property type="entry name" value="S-ADENOSYL-L-METHIONINE-DEPENDENT METHYLTRANSFERASES SUPERFAMILY PROTEIN"/>
    <property type="match status" value="1"/>
</dbReference>
<gene>
    <name evidence="2" type="ORF">BDK51DRAFT_17859</name>
</gene>
<keyword evidence="3" id="KW-1185">Reference proteome</keyword>
<comment type="similarity">
    <text evidence="1">Belongs to the CFA/CMAS family.</text>
</comment>
<dbReference type="Proteomes" id="UP000269721">
    <property type="component" value="Unassembled WGS sequence"/>
</dbReference>
<keyword evidence="2" id="KW-0489">Methyltransferase</keyword>
<dbReference type="CDD" id="cd02440">
    <property type="entry name" value="AdoMet_MTases"/>
    <property type="match status" value="1"/>
</dbReference>
<dbReference type="GO" id="GO:0008168">
    <property type="term" value="F:methyltransferase activity"/>
    <property type="evidence" value="ECO:0007669"/>
    <property type="project" value="UniProtKB-KW"/>
</dbReference>
<dbReference type="EMBL" id="KZ994152">
    <property type="protein sequence ID" value="RKO93677.1"/>
    <property type="molecule type" value="Genomic_DNA"/>
</dbReference>
<dbReference type="GO" id="GO:0032259">
    <property type="term" value="P:methylation"/>
    <property type="evidence" value="ECO:0007669"/>
    <property type="project" value="UniProtKB-KW"/>
</dbReference>
<dbReference type="OrthoDB" id="506498at2759"/>
<dbReference type="FunFam" id="3.40.50.150:FF:000554">
    <property type="entry name" value="Cation-transporting ATPase"/>
    <property type="match status" value="1"/>
</dbReference>
<keyword evidence="2" id="KW-0808">Transferase</keyword>